<keyword evidence="1" id="KW-0472">Membrane</keyword>
<feature type="non-terminal residue" evidence="2">
    <location>
        <position position="1"/>
    </location>
</feature>
<evidence type="ECO:0000313" key="2">
    <source>
        <dbReference type="EMBL" id="CAH2043739.1"/>
    </source>
</evidence>
<evidence type="ECO:0000256" key="1">
    <source>
        <dbReference type="SAM" id="Phobius"/>
    </source>
</evidence>
<proteinExistence type="predicted"/>
<sequence>MENKYWSIVMMVFVLMVMLAIGKKESLLCVFKCEIHCKLQVASHCFTRCVNERCRHLQPPTRTFHSISRSQEMDNKSKMVMMIFVLVVMTVIEGEANNDEICSLQCSMNCLDPELKTP</sequence>
<feature type="transmembrane region" description="Helical" evidence="1">
    <location>
        <begin position="6"/>
        <end position="22"/>
    </location>
</feature>
<gene>
    <name evidence="2" type="ORF">TAV2_LOCUS7663</name>
</gene>
<keyword evidence="1" id="KW-1133">Transmembrane helix</keyword>
<reference evidence="2 3" key="1">
    <citation type="submission" date="2022-03" db="EMBL/GenBank/DDBJ databases">
        <authorList>
            <person name="Nunn A."/>
            <person name="Chopra R."/>
            <person name="Nunn A."/>
            <person name="Contreras Garrido A."/>
        </authorList>
    </citation>
    <scope>NUCLEOTIDE SEQUENCE [LARGE SCALE GENOMIC DNA]</scope>
</reference>
<evidence type="ECO:0000313" key="3">
    <source>
        <dbReference type="Proteomes" id="UP000836841"/>
    </source>
</evidence>
<dbReference type="EMBL" id="OU466858">
    <property type="protein sequence ID" value="CAH2043739.1"/>
    <property type="molecule type" value="Genomic_DNA"/>
</dbReference>
<evidence type="ECO:0008006" key="4">
    <source>
        <dbReference type="Google" id="ProtNLM"/>
    </source>
</evidence>
<organism evidence="2 3">
    <name type="scientific">Thlaspi arvense</name>
    <name type="common">Field penny-cress</name>
    <dbReference type="NCBI Taxonomy" id="13288"/>
    <lineage>
        <taxon>Eukaryota</taxon>
        <taxon>Viridiplantae</taxon>
        <taxon>Streptophyta</taxon>
        <taxon>Embryophyta</taxon>
        <taxon>Tracheophyta</taxon>
        <taxon>Spermatophyta</taxon>
        <taxon>Magnoliopsida</taxon>
        <taxon>eudicotyledons</taxon>
        <taxon>Gunneridae</taxon>
        <taxon>Pentapetalae</taxon>
        <taxon>rosids</taxon>
        <taxon>malvids</taxon>
        <taxon>Brassicales</taxon>
        <taxon>Brassicaceae</taxon>
        <taxon>Thlaspideae</taxon>
        <taxon>Thlaspi</taxon>
    </lineage>
</organism>
<dbReference type="AlphaFoldDB" id="A0AAU9RIS2"/>
<dbReference type="Proteomes" id="UP000836841">
    <property type="component" value="Chromosome 2"/>
</dbReference>
<keyword evidence="1" id="KW-0812">Transmembrane</keyword>
<keyword evidence="3" id="KW-1185">Reference proteome</keyword>
<accession>A0AAU9RIS2</accession>
<name>A0AAU9RIS2_THLAR</name>
<protein>
    <recommendedName>
        <fullName evidence="4">Plant thionin family protein</fullName>
    </recommendedName>
</protein>